<dbReference type="PROSITE" id="PS00108">
    <property type="entry name" value="PROTEIN_KINASE_ST"/>
    <property type="match status" value="1"/>
</dbReference>
<dbReference type="GO" id="GO:0005524">
    <property type="term" value="F:ATP binding"/>
    <property type="evidence" value="ECO:0007669"/>
    <property type="project" value="UniProtKB-UniRule"/>
</dbReference>
<evidence type="ECO:0000259" key="12">
    <source>
        <dbReference type="PROSITE" id="PS50011"/>
    </source>
</evidence>
<dbReference type="Proteomes" id="UP000011087">
    <property type="component" value="Unassembled WGS sequence"/>
</dbReference>
<dbReference type="GO" id="GO:0004674">
    <property type="term" value="F:protein serine/threonine kinase activity"/>
    <property type="evidence" value="ECO:0007669"/>
    <property type="project" value="UniProtKB-KW"/>
</dbReference>
<evidence type="ECO:0000256" key="4">
    <source>
        <dbReference type="ARBA" id="ARBA00022679"/>
    </source>
</evidence>
<feature type="binding site" evidence="10">
    <location>
        <position position="39"/>
    </location>
    <ligand>
        <name>ATP</name>
        <dbReference type="ChEBI" id="CHEBI:30616"/>
    </ligand>
</feature>
<evidence type="ECO:0000256" key="3">
    <source>
        <dbReference type="ARBA" id="ARBA00022527"/>
    </source>
</evidence>
<keyword evidence="4" id="KW-0808">Transferase</keyword>
<dbReference type="Gene3D" id="1.10.510.10">
    <property type="entry name" value="Transferase(Phosphotransferase) domain 1"/>
    <property type="match status" value="1"/>
</dbReference>
<dbReference type="InterPro" id="IPR000719">
    <property type="entry name" value="Prot_kinase_dom"/>
</dbReference>
<accession>L1JIB5</accession>
<proteinExistence type="inferred from homology"/>
<dbReference type="FunFam" id="3.30.200.20:FF:000097">
    <property type="entry name" value="Probable serine/threonine-protein kinase nek1"/>
    <property type="match status" value="1"/>
</dbReference>
<evidence type="ECO:0000313" key="13">
    <source>
        <dbReference type="EMBL" id="EKX47884.1"/>
    </source>
</evidence>
<dbReference type="PIRSF" id="PIRSF000654">
    <property type="entry name" value="Integrin-linked_kinase"/>
    <property type="match status" value="1"/>
</dbReference>
<reference evidence="13 15" key="1">
    <citation type="journal article" date="2012" name="Nature">
        <title>Algal genomes reveal evolutionary mosaicism and the fate of nucleomorphs.</title>
        <authorList>
            <consortium name="DOE Joint Genome Institute"/>
            <person name="Curtis B.A."/>
            <person name="Tanifuji G."/>
            <person name="Burki F."/>
            <person name="Gruber A."/>
            <person name="Irimia M."/>
            <person name="Maruyama S."/>
            <person name="Arias M.C."/>
            <person name="Ball S.G."/>
            <person name="Gile G.H."/>
            <person name="Hirakawa Y."/>
            <person name="Hopkins J.F."/>
            <person name="Kuo A."/>
            <person name="Rensing S.A."/>
            <person name="Schmutz J."/>
            <person name="Symeonidi A."/>
            <person name="Elias M."/>
            <person name="Eveleigh R.J."/>
            <person name="Herman E.K."/>
            <person name="Klute M.J."/>
            <person name="Nakayama T."/>
            <person name="Obornik M."/>
            <person name="Reyes-Prieto A."/>
            <person name="Armbrust E.V."/>
            <person name="Aves S.J."/>
            <person name="Beiko R.G."/>
            <person name="Coutinho P."/>
            <person name="Dacks J.B."/>
            <person name="Durnford D.G."/>
            <person name="Fast N.M."/>
            <person name="Green B.R."/>
            <person name="Grisdale C.J."/>
            <person name="Hempel F."/>
            <person name="Henrissat B."/>
            <person name="Hoppner M.P."/>
            <person name="Ishida K."/>
            <person name="Kim E."/>
            <person name="Koreny L."/>
            <person name="Kroth P.G."/>
            <person name="Liu Y."/>
            <person name="Malik S.B."/>
            <person name="Maier U.G."/>
            <person name="McRose D."/>
            <person name="Mock T."/>
            <person name="Neilson J.A."/>
            <person name="Onodera N.T."/>
            <person name="Poole A.M."/>
            <person name="Pritham E.J."/>
            <person name="Richards T.A."/>
            <person name="Rocap G."/>
            <person name="Roy S.W."/>
            <person name="Sarai C."/>
            <person name="Schaack S."/>
            <person name="Shirato S."/>
            <person name="Slamovits C.H."/>
            <person name="Spencer D.F."/>
            <person name="Suzuki S."/>
            <person name="Worden A.Z."/>
            <person name="Zauner S."/>
            <person name="Barry K."/>
            <person name="Bell C."/>
            <person name="Bharti A.K."/>
            <person name="Crow J.A."/>
            <person name="Grimwood J."/>
            <person name="Kramer R."/>
            <person name="Lindquist E."/>
            <person name="Lucas S."/>
            <person name="Salamov A."/>
            <person name="McFadden G.I."/>
            <person name="Lane C.E."/>
            <person name="Keeling P.J."/>
            <person name="Gray M.W."/>
            <person name="Grigoriev I.V."/>
            <person name="Archibald J.M."/>
        </authorList>
    </citation>
    <scope>NUCLEOTIDE SEQUENCE</scope>
    <source>
        <strain evidence="13 15">CCMP2712</strain>
    </source>
</reference>
<reference evidence="14" key="3">
    <citation type="submission" date="2015-06" db="UniProtKB">
        <authorList>
            <consortium name="EnsemblProtists"/>
        </authorList>
    </citation>
    <scope>IDENTIFICATION</scope>
</reference>
<dbReference type="EMBL" id="JH992988">
    <property type="protein sequence ID" value="EKX47884.1"/>
    <property type="molecule type" value="Genomic_DNA"/>
</dbReference>
<keyword evidence="15" id="KW-1185">Reference proteome</keyword>
<keyword evidence="7 10" id="KW-0067">ATP-binding</keyword>
<evidence type="ECO:0000256" key="11">
    <source>
        <dbReference type="RuleBase" id="RU000304"/>
    </source>
</evidence>
<dbReference type="PANTHER" id="PTHR44899">
    <property type="entry name" value="CAMK FAMILY PROTEIN KINASE"/>
    <property type="match status" value="1"/>
</dbReference>
<name>L1JIB5_GUITC</name>
<dbReference type="InterPro" id="IPR051131">
    <property type="entry name" value="NEK_Ser/Thr_kinase_NIMA"/>
</dbReference>
<organism evidence="13">
    <name type="scientific">Guillardia theta (strain CCMP2712)</name>
    <name type="common">Cryptophyte</name>
    <dbReference type="NCBI Taxonomy" id="905079"/>
    <lineage>
        <taxon>Eukaryota</taxon>
        <taxon>Cryptophyceae</taxon>
        <taxon>Pyrenomonadales</taxon>
        <taxon>Geminigeraceae</taxon>
        <taxon>Guillardia</taxon>
    </lineage>
</organism>
<dbReference type="SMART" id="SM00220">
    <property type="entry name" value="S_TKc"/>
    <property type="match status" value="1"/>
</dbReference>
<evidence type="ECO:0000256" key="1">
    <source>
        <dbReference type="ARBA" id="ARBA00010886"/>
    </source>
</evidence>
<dbReference type="OMA" id="DSPDYAY"/>
<gene>
    <name evidence="13" type="ORF">GUITHDRAFT_69323</name>
</gene>
<evidence type="ECO:0000256" key="2">
    <source>
        <dbReference type="ARBA" id="ARBA00012513"/>
    </source>
</evidence>
<evidence type="ECO:0000256" key="5">
    <source>
        <dbReference type="ARBA" id="ARBA00022741"/>
    </source>
</evidence>
<dbReference type="Gene3D" id="3.30.200.20">
    <property type="entry name" value="Phosphorylase Kinase, domain 1"/>
    <property type="match status" value="1"/>
</dbReference>
<comment type="similarity">
    <text evidence="1">Belongs to the protein kinase superfamily. NEK Ser/Thr protein kinase family. NIMA subfamily.</text>
</comment>
<dbReference type="RefSeq" id="XP_005834864.1">
    <property type="nucleotide sequence ID" value="XM_005834807.1"/>
</dbReference>
<evidence type="ECO:0000256" key="6">
    <source>
        <dbReference type="ARBA" id="ARBA00022777"/>
    </source>
</evidence>
<evidence type="ECO:0000313" key="14">
    <source>
        <dbReference type="EnsemblProtists" id="EKX47884"/>
    </source>
</evidence>
<sequence>MSEGSSLKSFRDLRLIGKGSFGRVYRCIRCSDNQEYAIKEVNIKSMSQREREDAVNEVRILASVNHNMVIRYYDAFIENDRLFIVTELARGGDIGAKVKRHAARNEPMNEDMIWGFFIQTCQGLRSLHSANILHRDIKAQNIFLVAAREVKIGDLGVAKVTKGGMAYTQIGTPYYMSPEIWRRRPYNKKSDIWSVGCLLYELAALKHPFEARDERSLAEKVIRGVYPSIPATYSQDLSIMVNLLLQVDPAKRPTVDDIL</sequence>
<evidence type="ECO:0000256" key="9">
    <source>
        <dbReference type="ARBA" id="ARBA00048679"/>
    </source>
</evidence>
<dbReference type="InterPro" id="IPR011009">
    <property type="entry name" value="Kinase-like_dom_sf"/>
</dbReference>
<feature type="domain" description="Protein kinase" evidence="12">
    <location>
        <begin position="10"/>
        <end position="259"/>
    </location>
</feature>
<dbReference type="InterPro" id="IPR017441">
    <property type="entry name" value="Protein_kinase_ATP_BS"/>
</dbReference>
<comment type="catalytic activity">
    <reaction evidence="9">
        <text>L-seryl-[protein] + ATP = O-phospho-L-seryl-[protein] + ADP + H(+)</text>
        <dbReference type="Rhea" id="RHEA:17989"/>
        <dbReference type="Rhea" id="RHEA-COMP:9863"/>
        <dbReference type="Rhea" id="RHEA-COMP:11604"/>
        <dbReference type="ChEBI" id="CHEBI:15378"/>
        <dbReference type="ChEBI" id="CHEBI:29999"/>
        <dbReference type="ChEBI" id="CHEBI:30616"/>
        <dbReference type="ChEBI" id="CHEBI:83421"/>
        <dbReference type="ChEBI" id="CHEBI:456216"/>
        <dbReference type="EC" id="2.7.11.1"/>
    </reaction>
</comment>
<dbReference type="EnsemblProtists" id="EKX47884">
    <property type="protein sequence ID" value="EKX47884"/>
    <property type="gene ID" value="GUITHDRAFT_69323"/>
</dbReference>
<dbReference type="eggNOG" id="KOG0589">
    <property type="taxonomic scope" value="Eukaryota"/>
</dbReference>
<dbReference type="Pfam" id="PF00069">
    <property type="entry name" value="Pkinase"/>
    <property type="match status" value="1"/>
</dbReference>
<keyword evidence="5 10" id="KW-0547">Nucleotide-binding</keyword>
<dbReference type="PROSITE" id="PS00107">
    <property type="entry name" value="PROTEIN_KINASE_ATP"/>
    <property type="match status" value="1"/>
</dbReference>
<dbReference type="OrthoDB" id="248923at2759"/>
<evidence type="ECO:0000256" key="8">
    <source>
        <dbReference type="ARBA" id="ARBA00047899"/>
    </source>
</evidence>
<reference evidence="15" key="2">
    <citation type="submission" date="2012-11" db="EMBL/GenBank/DDBJ databases">
        <authorList>
            <person name="Kuo A."/>
            <person name="Curtis B.A."/>
            <person name="Tanifuji G."/>
            <person name="Burki F."/>
            <person name="Gruber A."/>
            <person name="Irimia M."/>
            <person name="Maruyama S."/>
            <person name="Arias M.C."/>
            <person name="Ball S.G."/>
            <person name="Gile G.H."/>
            <person name="Hirakawa Y."/>
            <person name="Hopkins J.F."/>
            <person name="Rensing S.A."/>
            <person name="Schmutz J."/>
            <person name="Symeonidi A."/>
            <person name="Elias M."/>
            <person name="Eveleigh R.J."/>
            <person name="Herman E.K."/>
            <person name="Klute M.J."/>
            <person name="Nakayama T."/>
            <person name="Obornik M."/>
            <person name="Reyes-Prieto A."/>
            <person name="Armbrust E.V."/>
            <person name="Aves S.J."/>
            <person name="Beiko R.G."/>
            <person name="Coutinho P."/>
            <person name="Dacks J.B."/>
            <person name="Durnford D.G."/>
            <person name="Fast N.M."/>
            <person name="Green B.R."/>
            <person name="Grisdale C."/>
            <person name="Hempe F."/>
            <person name="Henrissat B."/>
            <person name="Hoppner M.P."/>
            <person name="Ishida K.-I."/>
            <person name="Kim E."/>
            <person name="Koreny L."/>
            <person name="Kroth P.G."/>
            <person name="Liu Y."/>
            <person name="Malik S.-B."/>
            <person name="Maier U.G."/>
            <person name="McRose D."/>
            <person name="Mock T."/>
            <person name="Neilson J.A."/>
            <person name="Onodera N.T."/>
            <person name="Poole A.M."/>
            <person name="Pritham E.J."/>
            <person name="Richards T.A."/>
            <person name="Rocap G."/>
            <person name="Roy S.W."/>
            <person name="Sarai C."/>
            <person name="Schaack S."/>
            <person name="Shirato S."/>
            <person name="Slamovits C.H."/>
            <person name="Spencer D.F."/>
            <person name="Suzuki S."/>
            <person name="Worden A.Z."/>
            <person name="Zauner S."/>
            <person name="Barry K."/>
            <person name="Bell C."/>
            <person name="Bharti A.K."/>
            <person name="Crow J.A."/>
            <person name="Grimwood J."/>
            <person name="Kramer R."/>
            <person name="Lindquist E."/>
            <person name="Lucas S."/>
            <person name="Salamov A."/>
            <person name="McFadden G.I."/>
            <person name="Lane C.E."/>
            <person name="Keeling P.J."/>
            <person name="Gray M.W."/>
            <person name="Grigoriev I.V."/>
            <person name="Archibald J.M."/>
        </authorList>
    </citation>
    <scope>NUCLEOTIDE SEQUENCE</scope>
    <source>
        <strain evidence="15">CCMP2712</strain>
    </source>
</reference>
<dbReference type="InterPro" id="IPR008271">
    <property type="entry name" value="Ser/Thr_kinase_AS"/>
</dbReference>
<dbReference type="STRING" id="905079.L1JIB5"/>
<evidence type="ECO:0000256" key="10">
    <source>
        <dbReference type="PROSITE-ProRule" id="PRU10141"/>
    </source>
</evidence>
<dbReference type="PROSITE" id="PS50011">
    <property type="entry name" value="PROTEIN_KINASE_DOM"/>
    <property type="match status" value="1"/>
</dbReference>
<evidence type="ECO:0000313" key="15">
    <source>
        <dbReference type="Proteomes" id="UP000011087"/>
    </source>
</evidence>
<keyword evidence="3 11" id="KW-0723">Serine/threonine-protein kinase</keyword>
<dbReference type="GeneID" id="17304547"/>
<dbReference type="PANTHER" id="PTHR44899:SF6">
    <property type="entry name" value="SERINE_THREONINE PROTEIN KINASE"/>
    <property type="match status" value="1"/>
</dbReference>
<comment type="catalytic activity">
    <reaction evidence="8">
        <text>L-threonyl-[protein] + ATP = O-phospho-L-threonyl-[protein] + ADP + H(+)</text>
        <dbReference type="Rhea" id="RHEA:46608"/>
        <dbReference type="Rhea" id="RHEA-COMP:11060"/>
        <dbReference type="Rhea" id="RHEA-COMP:11605"/>
        <dbReference type="ChEBI" id="CHEBI:15378"/>
        <dbReference type="ChEBI" id="CHEBI:30013"/>
        <dbReference type="ChEBI" id="CHEBI:30616"/>
        <dbReference type="ChEBI" id="CHEBI:61977"/>
        <dbReference type="ChEBI" id="CHEBI:456216"/>
        <dbReference type="EC" id="2.7.11.1"/>
    </reaction>
</comment>
<dbReference type="AlphaFoldDB" id="L1JIB5"/>
<keyword evidence="6" id="KW-0418">Kinase</keyword>
<dbReference type="HOGENOM" id="CLU_000288_63_23_1"/>
<dbReference type="PaxDb" id="55529-EKX47884"/>
<dbReference type="EC" id="2.7.11.1" evidence="2"/>
<dbReference type="SUPFAM" id="SSF56112">
    <property type="entry name" value="Protein kinase-like (PK-like)"/>
    <property type="match status" value="1"/>
</dbReference>
<protein>
    <recommendedName>
        <fullName evidence="2">non-specific serine/threonine protein kinase</fullName>
        <ecNumber evidence="2">2.7.11.1</ecNumber>
    </recommendedName>
</protein>
<dbReference type="CDD" id="cd08215">
    <property type="entry name" value="STKc_Nek"/>
    <property type="match status" value="1"/>
</dbReference>
<dbReference type="KEGG" id="gtt:GUITHDRAFT_69323"/>
<evidence type="ECO:0000256" key="7">
    <source>
        <dbReference type="ARBA" id="ARBA00022840"/>
    </source>
</evidence>